<dbReference type="InterPro" id="IPR011006">
    <property type="entry name" value="CheY-like_superfamily"/>
</dbReference>
<feature type="domain" description="Response regulatory" evidence="2">
    <location>
        <begin position="1"/>
        <end position="102"/>
    </location>
</feature>
<proteinExistence type="predicted"/>
<dbReference type="SUPFAM" id="SSF52172">
    <property type="entry name" value="CheY-like"/>
    <property type="match status" value="1"/>
</dbReference>
<gene>
    <name evidence="3" type="ORF">HX900_33480</name>
</gene>
<evidence type="ECO:0000259" key="2">
    <source>
        <dbReference type="PROSITE" id="PS50110"/>
    </source>
</evidence>
<dbReference type="GO" id="GO:0000160">
    <property type="term" value="P:phosphorelay signal transduction system"/>
    <property type="evidence" value="ECO:0007669"/>
    <property type="project" value="InterPro"/>
</dbReference>
<protein>
    <submittedName>
        <fullName evidence="3">Response regulator</fullName>
    </submittedName>
</protein>
<name>A0A7Z0UHU1_9HYPH</name>
<organism evidence="3 4">
    <name type="scientific">Rhizobium changzhiense</name>
    <dbReference type="NCBI Taxonomy" id="2692317"/>
    <lineage>
        <taxon>Bacteria</taxon>
        <taxon>Pseudomonadati</taxon>
        <taxon>Pseudomonadota</taxon>
        <taxon>Alphaproteobacteria</taxon>
        <taxon>Hyphomicrobiales</taxon>
        <taxon>Rhizobiaceae</taxon>
        <taxon>Rhizobium/Agrobacterium group</taxon>
        <taxon>Rhizobium</taxon>
    </lineage>
</organism>
<dbReference type="AlphaFoldDB" id="A0A7Z0UHU1"/>
<evidence type="ECO:0000256" key="1">
    <source>
        <dbReference type="PROSITE-ProRule" id="PRU00169"/>
    </source>
</evidence>
<dbReference type="Proteomes" id="UP000532162">
    <property type="component" value="Unassembled WGS sequence"/>
</dbReference>
<comment type="caution">
    <text evidence="3">The sequence shown here is derived from an EMBL/GenBank/DDBJ whole genome shotgun (WGS) entry which is preliminary data.</text>
</comment>
<evidence type="ECO:0000313" key="3">
    <source>
        <dbReference type="EMBL" id="NZD65982.1"/>
    </source>
</evidence>
<evidence type="ECO:0000313" key="4">
    <source>
        <dbReference type="Proteomes" id="UP000532162"/>
    </source>
</evidence>
<feature type="modified residue" description="4-aspartylphosphate" evidence="1">
    <location>
        <position position="42"/>
    </location>
</feature>
<keyword evidence="1" id="KW-0597">Phosphoprotein</keyword>
<dbReference type="EMBL" id="JACCPJ010000015">
    <property type="protein sequence ID" value="NZD65982.1"/>
    <property type="molecule type" value="Genomic_DNA"/>
</dbReference>
<dbReference type="Gene3D" id="3.40.50.2300">
    <property type="match status" value="1"/>
</dbReference>
<accession>A0A7Z0UHU1</accession>
<dbReference type="PROSITE" id="PS50110">
    <property type="entry name" value="RESPONSE_REGULATORY"/>
    <property type="match status" value="1"/>
</dbReference>
<sequence>MVAMLTEDMLIDLGFEVSSIASNLEDAMTRVREDDFDVALLDVNLRGEKVFPVAEELLLRQMPFAFTTGYGADGIRHDLRAVPVAAKPFSARELSEVLARALHPSP</sequence>
<reference evidence="3 4" key="1">
    <citation type="submission" date="2020-07" db="EMBL/GenBank/DDBJ databases">
        <authorList>
            <person name="Sun Q."/>
        </authorList>
    </citation>
    <scope>NUCLEOTIDE SEQUENCE [LARGE SCALE GENOMIC DNA]</scope>
    <source>
        <strain evidence="3 4">WYCCWR 11290</strain>
    </source>
</reference>
<dbReference type="InterPro" id="IPR001789">
    <property type="entry name" value="Sig_transdc_resp-reg_receiver"/>
</dbReference>